<dbReference type="InterPro" id="IPR038770">
    <property type="entry name" value="Na+/solute_symporter_sf"/>
</dbReference>
<dbReference type="Gene3D" id="1.20.1530.20">
    <property type="match status" value="1"/>
</dbReference>
<evidence type="ECO:0000256" key="1">
    <source>
        <dbReference type="SAM" id="Phobius"/>
    </source>
</evidence>
<accession>A0A1A8Y3P2</accession>
<feature type="transmembrane region" description="Helical" evidence="1">
    <location>
        <begin position="212"/>
        <end position="230"/>
    </location>
</feature>
<keyword evidence="1" id="KW-0472">Membrane</keyword>
<dbReference type="AlphaFoldDB" id="A0A1A8Y3P2"/>
<organism evidence="2 3">
    <name type="scientific">Candidatus Propionivibrio aalborgensis</name>
    <dbReference type="NCBI Taxonomy" id="1860101"/>
    <lineage>
        <taxon>Bacteria</taxon>
        <taxon>Pseudomonadati</taxon>
        <taxon>Pseudomonadota</taxon>
        <taxon>Betaproteobacteria</taxon>
        <taxon>Rhodocyclales</taxon>
        <taxon>Rhodocyclaceae</taxon>
        <taxon>Propionivibrio</taxon>
    </lineage>
</organism>
<feature type="transmembrane region" description="Helical" evidence="1">
    <location>
        <begin position="182"/>
        <end position="205"/>
    </location>
</feature>
<feature type="transmembrane region" description="Helical" evidence="1">
    <location>
        <begin position="301"/>
        <end position="320"/>
    </location>
</feature>
<proteinExistence type="predicted"/>
<feature type="transmembrane region" description="Helical" evidence="1">
    <location>
        <begin position="49"/>
        <end position="72"/>
    </location>
</feature>
<keyword evidence="1" id="KW-1133">Transmembrane helix</keyword>
<keyword evidence="1" id="KW-0812">Transmembrane</keyword>
<feature type="transmembrane region" description="Helical" evidence="1">
    <location>
        <begin position="359"/>
        <end position="380"/>
    </location>
</feature>
<keyword evidence="3" id="KW-1185">Reference proteome</keyword>
<dbReference type="EMBL" id="FLQY01000387">
    <property type="protein sequence ID" value="SBT10998.1"/>
    <property type="molecule type" value="Genomic_DNA"/>
</dbReference>
<dbReference type="Proteomes" id="UP000199600">
    <property type="component" value="Unassembled WGS sequence"/>
</dbReference>
<name>A0A1A8Y3P2_9RHOO</name>
<evidence type="ECO:0000313" key="2">
    <source>
        <dbReference type="EMBL" id="SBT10998.1"/>
    </source>
</evidence>
<feature type="transmembrane region" description="Helical" evidence="1">
    <location>
        <begin position="119"/>
        <end position="138"/>
    </location>
</feature>
<feature type="transmembrane region" description="Helical" evidence="1">
    <location>
        <begin position="92"/>
        <end position="113"/>
    </location>
</feature>
<dbReference type="RefSeq" id="WP_186412547.1">
    <property type="nucleotide sequence ID" value="NZ_FLQY01000387.1"/>
</dbReference>
<gene>
    <name evidence="2" type="ORF">PROAA_820014</name>
</gene>
<feature type="transmembrane region" description="Helical" evidence="1">
    <location>
        <begin position="275"/>
        <end position="295"/>
    </location>
</feature>
<reference evidence="2 3" key="1">
    <citation type="submission" date="2016-06" db="EMBL/GenBank/DDBJ databases">
        <authorList>
            <person name="Kjaerup R.B."/>
            <person name="Dalgaard T.S."/>
            <person name="Juul-Madsen H.R."/>
        </authorList>
    </citation>
    <scope>NUCLEOTIDE SEQUENCE [LARGE SCALE GENOMIC DNA]</scope>
    <source>
        <strain evidence="2">2</strain>
    </source>
</reference>
<protein>
    <submittedName>
        <fullName evidence="2">Sodium/proton antiporter, cpa1 family protein</fullName>
    </submittedName>
</protein>
<feature type="transmembrane region" description="Helical" evidence="1">
    <location>
        <begin position="150"/>
        <end position="170"/>
    </location>
</feature>
<feature type="transmembrane region" description="Helical" evidence="1">
    <location>
        <begin position="332"/>
        <end position="353"/>
    </location>
</feature>
<evidence type="ECO:0000313" key="3">
    <source>
        <dbReference type="Proteomes" id="UP000199600"/>
    </source>
</evidence>
<sequence length="403" mass="43328">MTYQAILAASIFLLIAFGLERLGRASGIPSAILLIAAGLAGKPVLETFGLALEGISAAVPIVGTLGLILIVLEGTLDIKLRRDRLRAAAGAFLIAGGGFVVCTTVFAFAGSLILNLTPLQSVILAVPFAVISSTIAIPSSSFLPPWGREFVIYESSFSDILGVLVFFSLLNSNGTLKGALLGMIGGGALSLLLALVCAVGLVLILMRIDGHIRFTPLLAGLFGLYAAGKLMHLSPLILVLLFGLLLNNPALIVRFRPFQGWLDDRYEETLDEFRLLILELTFAVRGFFFILLGYWTNLSELVSLKAWLAATLILTVVYGSRYLMLRLARFDLLGPLTCMAPRGLITVLLFLSAKEALPLPHYFFGTVMLVVLVSATLITIGRYRWADVGVFPASSNARKPESI</sequence>
<feature type="transmembrane region" description="Helical" evidence="1">
    <location>
        <begin position="236"/>
        <end position="255"/>
    </location>
</feature>